<dbReference type="InterPro" id="IPR005467">
    <property type="entry name" value="His_kinase_dom"/>
</dbReference>
<keyword evidence="4 9" id="KW-0808">Transferase</keyword>
<keyword evidence="3" id="KW-0597">Phosphoprotein</keyword>
<feature type="transmembrane region" description="Helical" evidence="7">
    <location>
        <begin position="173"/>
        <end position="198"/>
    </location>
</feature>
<dbReference type="InterPro" id="IPR003594">
    <property type="entry name" value="HATPase_dom"/>
</dbReference>
<keyword evidence="7" id="KW-1133">Transmembrane helix</keyword>
<evidence type="ECO:0000313" key="10">
    <source>
        <dbReference type="Proteomes" id="UP000326725"/>
    </source>
</evidence>
<evidence type="ECO:0000256" key="4">
    <source>
        <dbReference type="ARBA" id="ARBA00022679"/>
    </source>
</evidence>
<dbReference type="Gene3D" id="1.10.287.130">
    <property type="match status" value="1"/>
</dbReference>
<comment type="catalytic activity">
    <reaction evidence="1">
        <text>ATP + protein L-histidine = ADP + protein N-phospho-L-histidine.</text>
        <dbReference type="EC" id="2.7.13.3"/>
    </reaction>
</comment>
<evidence type="ECO:0000256" key="5">
    <source>
        <dbReference type="ARBA" id="ARBA00022777"/>
    </source>
</evidence>
<dbReference type="PROSITE" id="PS50109">
    <property type="entry name" value="HIS_KIN"/>
    <property type="match status" value="1"/>
</dbReference>
<dbReference type="SUPFAM" id="SSF47384">
    <property type="entry name" value="Homodimeric domain of signal transducing histidine kinase"/>
    <property type="match status" value="1"/>
</dbReference>
<dbReference type="CDD" id="cd00082">
    <property type="entry name" value="HisKA"/>
    <property type="match status" value="1"/>
</dbReference>
<dbReference type="InterPro" id="IPR036890">
    <property type="entry name" value="HATPase_C_sf"/>
</dbReference>
<dbReference type="AlphaFoldDB" id="A0A5K1I787"/>
<reference evidence="9 10" key="1">
    <citation type="submission" date="2019-09" db="EMBL/GenBank/DDBJ databases">
        <authorList>
            <person name="Criscuolo A."/>
        </authorList>
    </citation>
    <scope>NUCLEOTIDE SEQUENCE [LARGE SCALE GENOMIC DNA]</scope>
    <source>
        <strain evidence="10">3(2)</strain>
    </source>
</reference>
<dbReference type="InterPro" id="IPR003661">
    <property type="entry name" value="HisK_dim/P_dom"/>
</dbReference>
<dbReference type="EC" id="2.7.13.3" evidence="2"/>
<dbReference type="PANTHER" id="PTHR43711">
    <property type="entry name" value="TWO-COMPONENT HISTIDINE KINASE"/>
    <property type="match status" value="1"/>
</dbReference>
<feature type="transmembrane region" description="Helical" evidence="7">
    <location>
        <begin position="6"/>
        <end position="29"/>
    </location>
</feature>
<dbReference type="SUPFAM" id="SSF55874">
    <property type="entry name" value="ATPase domain of HSP90 chaperone/DNA topoisomerase II/histidine kinase"/>
    <property type="match status" value="1"/>
</dbReference>
<keyword evidence="7" id="KW-0812">Transmembrane</keyword>
<gene>
    <name evidence="9" type="primary">senX3</name>
    <name evidence="9" type="ORF">HALO32_02407</name>
</gene>
<dbReference type="PANTHER" id="PTHR43711:SF1">
    <property type="entry name" value="HISTIDINE KINASE 1"/>
    <property type="match status" value="1"/>
</dbReference>
<keyword evidence="10" id="KW-1185">Reference proteome</keyword>
<dbReference type="RefSeq" id="WP_192576494.1">
    <property type="nucleotide sequence ID" value="NZ_CABVOU010000039.1"/>
</dbReference>
<dbReference type="InterPro" id="IPR050736">
    <property type="entry name" value="Sensor_HK_Regulatory"/>
</dbReference>
<protein>
    <recommendedName>
        <fullName evidence="2">histidine kinase</fullName>
        <ecNumber evidence="2">2.7.13.3</ecNumber>
    </recommendedName>
</protein>
<evidence type="ECO:0000259" key="8">
    <source>
        <dbReference type="PROSITE" id="PS50109"/>
    </source>
</evidence>
<evidence type="ECO:0000256" key="1">
    <source>
        <dbReference type="ARBA" id="ARBA00000085"/>
    </source>
</evidence>
<dbReference type="CDD" id="cd00075">
    <property type="entry name" value="HATPase"/>
    <property type="match status" value="1"/>
</dbReference>
<dbReference type="SMART" id="SM00387">
    <property type="entry name" value="HATPase_c"/>
    <property type="match status" value="1"/>
</dbReference>
<dbReference type="SMART" id="SM00388">
    <property type="entry name" value="HisKA"/>
    <property type="match status" value="1"/>
</dbReference>
<evidence type="ECO:0000256" key="2">
    <source>
        <dbReference type="ARBA" id="ARBA00012438"/>
    </source>
</evidence>
<sequence>MPRLRPFPAYLVSSLAILAFSAFLAFALVRLFQVEKDMRDNVDENMLWVVTQAQVASHRLDQAVSRRAMGHRGSDPELRLDILASRLTLMDDGPQRRYLASQGLESPLDAALDDLQALLATVDDNEGESRFRPATLMPHLDGLMDRLNRIANAVMMAEWESTGARLDTYRSSLLQVIGSVIGITLSGLALMLLLIHALGQRRIAQQALTAHRDQLEGEIARHTSRYKETADALASALNRERGVSEFYRSFAAMVSHQFRTPLAVIDSGLQRLLRRDRHFTAEQRSERYQRLREAVEQMTRLVESSLTAARLDGQQVEANPTRHSLVSIVDHLCRLQEEAKGVARLTTSHGSPEALAWCDRALTEQVLANLISNALKYSPADKPVCITTAREGDEAVCRVADGGPGIPGDEQARLFERFFRGSNAAGKDGIGLGLNIARHLARIQQGDLEVSATPGEGSVFTLRLPAADQEERPDASS</sequence>
<name>A0A5K1I787_9GAMM</name>
<dbReference type="InterPro" id="IPR004358">
    <property type="entry name" value="Sig_transdc_His_kin-like_C"/>
</dbReference>
<dbReference type="Gene3D" id="3.30.565.10">
    <property type="entry name" value="Histidine kinase-like ATPase, C-terminal domain"/>
    <property type="match status" value="1"/>
</dbReference>
<evidence type="ECO:0000256" key="6">
    <source>
        <dbReference type="ARBA" id="ARBA00023012"/>
    </source>
</evidence>
<dbReference type="GO" id="GO:0000155">
    <property type="term" value="F:phosphorelay sensor kinase activity"/>
    <property type="evidence" value="ECO:0007669"/>
    <property type="project" value="InterPro"/>
</dbReference>
<dbReference type="Proteomes" id="UP000326725">
    <property type="component" value="Unassembled WGS sequence"/>
</dbReference>
<proteinExistence type="predicted"/>
<dbReference type="Pfam" id="PF02518">
    <property type="entry name" value="HATPase_c"/>
    <property type="match status" value="1"/>
</dbReference>
<organism evidence="9 10">
    <name type="scientific">Halomonas lysinitropha</name>
    <dbReference type="NCBI Taxonomy" id="2607506"/>
    <lineage>
        <taxon>Bacteria</taxon>
        <taxon>Pseudomonadati</taxon>
        <taxon>Pseudomonadota</taxon>
        <taxon>Gammaproteobacteria</taxon>
        <taxon>Oceanospirillales</taxon>
        <taxon>Halomonadaceae</taxon>
        <taxon>Halomonas</taxon>
    </lineage>
</organism>
<dbReference type="Pfam" id="PF00512">
    <property type="entry name" value="HisKA"/>
    <property type="match status" value="1"/>
</dbReference>
<dbReference type="PRINTS" id="PR00344">
    <property type="entry name" value="BCTRLSENSOR"/>
</dbReference>
<accession>A0A5K1I787</accession>
<evidence type="ECO:0000313" key="9">
    <source>
        <dbReference type="EMBL" id="VVZ96311.1"/>
    </source>
</evidence>
<dbReference type="EMBL" id="CABVOU010000039">
    <property type="protein sequence ID" value="VVZ96311.1"/>
    <property type="molecule type" value="Genomic_DNA"/>
</dbReference>
<keyword evidence="6" id="KW-0902">Two-component regulatory system</keyword>
<evidence type="ECO:0000256" key="7">
    <source>
        <dbReference type="SAM" id="Phobius"/>
    </source>
</evidence>
<evidence type="ECO:0000256" key="3">
    <source>
        <dbReference type="ARBA" id="ARBA00022553"/>
    </source>
</evidence>
<keyword evidence="5 9" id="KW-0418">Kinase</keyword>
<dbReference type="InterPro" id="IPR036097">
    <property type="entry name" value="HisK_dim/P_sf"/>
</dbReference>
<feature type="domain" description="Histidine kinase" evidence="8">
    <location>
        <begin position="253"/>
        <end position="468"/>
    </location>
</feature>
<keyword evidence="7" id="KW-0472">Membrane</keyword>